<dbReference type="OrthoDB" id="4216719at2759"/>
<keyword evidence="1" id="KW-0812">Transmembrane</keyword>
<dbReference type="HOGENOM" id="CLU_432161_0_0_1"/>
<keyword evidence="3" id="KW-1185">Reference proteome</keyword>
<dbReference type="AlphaFoldDB" id="A0A0D1YD79"/>
<evidence type="ECO:0000256" key="1">
    <source>
        <dbReference type="SAM" id="Phobius"/>
    </source>
</evidence>
<proteinExistence type="predicted"/>
<dbReference type="VEuPathDB" id="FungiDB:PV09_09542"/>
<evidence type="ECO:0000313" key="2">
    <source>
        <dbReference type="EMBL" id="KIV98686.1"/>
    </source>
</evidence>
<gene>
    <name evidence="2" type="ORF">PV09_09542</name>
</gene>
<sequence length="543" mass="61535">MQYTGVAMTSMKFGNLHPLPDLSVSKDFFNRKPFICRSWSRREQKLQAPRVADELEHKIVQPFSAEFHQVLEKERANSTGFHDLNLLELIYQISLEAAGEILIAATKNGNVRNQEFEYHSSRAGRDDHLAPWGKLLTGLVCDPPIISIFPFYLMMCQSFGLETLTAQENYVYATLTGVDWLKGKTKWSERFATFEQNARAAVPRLEDKHSGKDRSFWRVALAYLQAVNNTEHAREFTAPHHSYIVTNMNPDILIAVRGFDTIGCAYMCSDGATYLDGPGMDSLIGSAVPNDVMDFHTDILTGETRNLLRLLYPNGQNIENSIATMSTVLSGMLCELFRGHKRARFGGREDGRIAATSPPYSFCRARHRKIFEILEAYIANYPKFWDWTWQIYDQAKDQITEAGLDEPLVNALKRAINQTALSDSKRNNFFREYFEIIEKREGQPQGKQNLGVQGELGKIVHEINSLWHAQLLSSDKKPGWGHDFDERSDALLGRAGEILTSKNGIDKLYRFSIAYGRLSMALPYIAYHTVGAIILTFGVVPLQ</sequence>
<dbReference type="EMBL" id="KN847605">
    <property type="protein sequence ID" value="KIV98686.1"/>
    <property type="molecule type" value="Genomic_DNA"/>
</dbReference>
<reference evidence="2 3" key="1">
    <citation type="submission" date="2015-01" db="EMBL/GenBank/DDBJ databases">
        <title>The Genome Sequence of Ochroconis gallopava CBS43764.</title>
        <authorList>
            <consortium name="The Broad Institute Genomics Platform"/>
            <person name="Cuomo C."/>
            <person name="de Hoog S."/>
            <person name="Gorbushina A."/>
            <person name="Stielow B."/>
            <person name="Teixiera M."/>
            <person name="Abouelleil A."/>
            <person name="Chapman S.B."/>
            <person name="Priest M."/>
            <person name="Young S.K."/>
            <person name="Wortman J."/>
            <person name="Nusbaum C."/>
            <person name="Birren B."/>
        </authorList>
    </citation>
    <scope>NUCLEOTIDE SEQUENCE [LARGE SCALE GENOMIC DNA]</scope>
    <source>
        <strain evidence="2 3">CBS 43764</strain>
    </source>
</reference>
<dbReference type="GeneID" id="27317515"/>
<accession>A0A0D1YD79</accession>
<keyword evidence="1" id="KW-1133">Transmembrane helix</keyword>
<name>A0A0D1YD79_9PEZI</name>
<organism evidence="2 3">
    <name type="scientific">Verruconis gallopava</name>
    <dbReference type="NCBI Taxonomy" id="253628"/>
    <lineage>
        <taxon>Eukaryota</taxon>
        <taxon>Fungi</taxon>
        <taxon>Dikarya</taxon>
        <taxon>Ascomycota</taxon>
        <taxon>Pezizomycotina</taxon>
        <taxon>Dothideomycetes</taxon>
        <taxon>Pleosporomycetidae</taxon>
        <taxon>Venturiales</taxon>
        <taxon>Sympoventuriaceae</taxon>
        <taxon>Verruconis</taxon>
    </lineage>
</organism>
<dbReference type="InParanoid" id="A0A0D1YD79"/>
<dbReference type="RefSeq" id="XP_016208556.1">
    <property type="nucleotide sequence ID" value="XM_016363615.1"/>
</dbReference>
<dbReference type="Proteomes" id="UP000053259">
    <property type="component" value="Unassembled WGS sequence"/>
</dbReference>
<evidence type="ECO:0000313" key="3">
    <source>
        <dbReference type="Proteomes" id="UP000053259"/>
    </source>
</evidence>
<feature type="transmembrane region" description="Helical" evidence="1">
    <location>
        <begin position="521"/>
        <end position="542"/>
    </location>
</feature>
<protein>
    <submittedName>
        <fullName evidence="2">Uncharacterized protein</fullName>
    </submittedName>
</protein>
<keyword evidence="1" id="KW-0472">Membrane</keyword>